<dbReference type="EMBL" id="JAINUG010000118">
    <property type="protein sequence ID" value="KAJ8395262.1"/>
    <property type="molecule type" value="Genomic_DNA"/>
</dbReference>
<name>A0AAD7WFN5_9TELE</name>
<reference evidence="2" key="1">
    <citation type="journal article" date="2023" name="Science">
        <title>Genome structures resolve the early diversification of teleost fishes.</title>
        <authorList>
            <person name="Parey E."/>
            <person name="Louis A."/>
            <person name="Montfort J."/>
            <person name="Bouchez O."/>
            <person name="Roques C."/>
            <person name="Iampietro C."/>
            <person name="Lluch J."/>
            <person name="Castinel A."/>
            <person name="Donnadieu C."/>
            <person name="Desvignes T."/>
            <person name="Floi Bucao C."/>
            <person name="Jouanno E."/>
            <person name="Wen M."/>
            <person name="Mejri S."/>
            <person name="Dirks R."/>
            <person name="Jansen H."/>
            <person name="Henkel C."/>
            <person name="Chen W.J."/>
            <person name="Zahm M."/>
            <person name="Cabau C."/>
            <person name="Klopp C."/>
            <person name="Thompson A.W."/>
            <person name="Robinson-Rechavi M."/>
            <person name="Braasch I."/>
            <person name="Lecointre G."/>
            <person name="Bobe J."/>
            <person name="Postlethwait J.H."/>
            <person name="Berthelot C."/>
            <person name="Roest Crollius H."/>
            <person name="Guiguen Y."/>
        </authorList>
    </citation>
    <scope>NUCLEOTIDE SEQUENCE</scope>
    <source>
        <strain evidence="2">NC1722</strain>
    </source>
</reference>
<proteinExistence type="predicted"/>
<evidence type="ECO:0000313" key="3">
    <source>
        <dbReference type="Proteomes" id="UP001221898"/>
    </source>
</evidence>
<dbReference type="Proteomes" id="UP001221898">
    <property type="component" value="Unassembled WGS sequence"/>
</dbReference>
<protein>
    <submittedName>
        <fullName evidence="2">Uncharacterized protein</fullName>
    </submittedName>
</protein>
<evidence type="ECO:0000256" key="1">
    <source>
        <dbReference type="SAM" id="MobiDB-lite"/>
    </source>
</evidence>
<gene>
    <name evidence="2" type="ORF">AAFF_G00034640</name>
</gene>
<sequence>MGLYPEGFGLNFRGHCEQRHWFRWNKRTRRPREPPATLTGDGAKNNSSHKPTQSTWGLDPSSSFHMWAQSSACGRRGDSGKADCARLLCGCNSEAAQWTTARGSGGNCPVGRKQRSLLRFWLLSLRDLLVNLTINSGISIPS</sequence>
<feature type="region of interest" description="Disordered" evidence="1">
    <location>
        <begin position="26"/>
        <end position="57"/>
    </location>
</feature>
<feature type="compositionally biased region" description="Polar residues" evidence="1">
    <location>
        <begin position="44"/>
        <end position="57"/>
    </location>
</feature>
<organism evidence="2 3">
    <name type="scientific">Aldrovandia affinis</name>
    <dbReference type="NCBI Taxonomy" id="143900"/>
    <lineage>
        <taxon>Eukaryota</taxon>
        <taxon>Metazoa</taxon>
        <taxon>Chordata</taxon>
        <taxon>Craniata</taxon>
        <taxon>Vertebrata</taxon>
        <taxon>Euteleostomi</taxon>
        <taxon>Actinopterygii</taxon>
        <taxon>Neopterygii</taxon>
        <taxon>Teleostei</taxon>
        <taxon>Notacanthiformes</taxon>
        <taxon>Halosauridae</taxon>
        <taxon>Aldrovandia</taxon>
    </lineage>
</organism>
<accession>A0AAD7WFN5</accession>
<comment type="caution">
    <text evidence="2">The sequence shown here is derived from an EMBL/GenBank/DDBJ whole genome shotgun (WGS) entry which is preliminary data.</text>
</comment>
<dbReference type="AlphaFoldDB" id="A0AAD7WFN5"/>
<keyword evidence="3" id="KW-1185">Reference proteome</keyword>
<evidence type="ECO:0000313" key="2">
    <source>
        <dbReference type="EMBL" id="KAJ8395262.1"/>
    </source>
</evidence>